<dbReference type="SUPFAM" id="SSF63737">
    <property type="entry name" value="Leukotriene A4 hydrolase N-terminal domain"/>
    <property type="match status" value="1"/>
</dbReference>
<dbReference type="SUPFAM" id="SSF55486">
    <property type="entry name" value="Metalloproteases ('zincins'), catalytic domain"/>
    <property type="match status" value="1"/>
</dbReference>
<dbReference type="PANTHER" id="PTHR11533">
    <property type="entry name" value="PROTEASE M1 ZINC METALLOPROTEASE"/>
    <property type="match status" value="1"/>
</dbReference>
<dbReference type="Proteomes" id="UP000277580">
    <property type="component" value="Unassembled WGS sequence"/>
</dbReference>
<dbReference type="InterPro" id="IPR001930">
    <property type="entry name" value="Peptidase_M1"/>
</dbReference>
<gene>
    <name evidence="15" type="ORF">P167DRAFT_501440</name>
</gene>
<dbReference type="FunFam" id="1.10.390.10:FF:000001">
    <property type="entry name" value="Aminopeptidase"/>
    <property type="match status" value="1"/>
</dbReference>
<evidence type="ECO:0000256" key="7">
    <source>
        <dbReference type="ARBA" id="ARBA00023049"/>
    </source>
</evidence>
<dbReference type="InterPro" id="IPR014782">
    <property type="entry name" value="Peptidase_M1_dom"/>
</dbReference>
<dbReference type="GO" id="GO:0042277">
    <property type="term" value="F:peptide binding"/>
    <property type="evidence" value="ECO:0007669"/>
    <property type="project" value="TreeGrafter"/>
</dbReference>
<keyword evidence="4 9" id="KW-0479">Metal-binding</keyword>
<feature type="domain" description="ERAP1-like C-terminal" evidence="13">
    <location>
        <begin position="536"/>
        <end position="851"/>
    </location>
</feature>
<dbReference type="STRING" id="1392247.A0A3N4KYB8"/>
<dbReference type="EMBL" id="ML119112">
    <property type="protein sequence ID" value="RPB15527.1"/>
    <property type="molecule type" value="Genomic_DNA"/>
</dbReference>
<dbReference type="GO" id="GO:0005737">
    <property type="term" value="C:cytoplasm"/>
    <property type="evidence" value="ECO:0007669"/>
    <property type="project" value="TreeGrafter"/>
</dbReference>
<reference evidence="15 16" key="1">
    <citation type="journal article" date="2018" name="Nat. Ecol. Evol.">
        <title>Pezizomycetes genomes reveal the molecular basis of ectomycorrhizal truffle lifestyle.</title>
        <authorList>
            <person name="Murat C."/>
            <person name="Payen T."/>
            <person name="Noel B."/>
            <person name="Kuo A."/>
            <person name="Morin E."/>
            <person name="Chen J."/>
            <person name="Kohler A."/>
            <person name="Krizsan K."/>
            <person name="Balestrini R."/>
            <person name="Da Silva C."/>
            <person name="Montanini B."/>
            <person name="Hainaut M."/>
            <person name="Levati E."/>
            <person name="Barry K.W."/>
            <person name="Belfiori B."/>
            <person name="Cichocki N."/>
            <person name="Clum A."/>
            <person name="Dockter R.B."/>
            <person name="Fauchery L."/>
            <person name="Guy J."/>
            <person name="Iotti M."/>
            <person name="Le Tacon F."/>
            <person name="Lindquist E.A."/>
            <person name="Lipzen A."/>
            <person name="Malagnac F."/>
            <person name="Mello A."/>
            <person name="Molinier V."/>
            <person name="Miyauchi S."/>
            <person name="Poulain J."/>
            <person name="Riccioni C."/>
            <person name="Rubini A."/>
            <person name="Sitrit Y."/>
            <person name="Splivallo R."/>
            <person name="Traeger S."/>
            <person name="Wang M."/>
            <person name="Zifcakova L."/>
            <person name="Wipf D."/>
            <person name="Zambonelli A."/>
            <person name="Paolocci F."/>
            <person name="Nowrousian M."/>
            <person name="Ottonello S."/>
            <person name="Baldrian P."/>
            <person name="Spatafora J.W."/>
            <person name="Henrissat B."/>
            <person name="Nagy L.G."/>
            <person name="Aury J.M."/>
            <person name="Wincker P."/>
            <person name="Grigoriev I.V."/>
            <person name="Bonfante P."/>
            <person name="Martin F.M."/>
        </authorList>
    </citation>
    <scope>NUCLEOTIDE SEQUENCE [LARGE SCALE GENOMIC DNA]</scope>
    <source>
        <strain evidence="15 16">CCBAS932</strain>
    </source>
</reference>
<dbReference type="InParanoid" id="A0A3N4KYB8"/>
<evidence type="ECO:0000256" key="1">
    <source>
        <dbReference type="ARBA" id="ARBA00010136"/>
    </source>
</evidence>
<evidence type="ECO:0000256" key="3">
    <source>
        <dbReference type="ARBA" id="ARBA00022670"/>
    </source>
</evidence>
<sequence length="874" mass="98250">MASAASSRDVLPSDVKPVHYDLDLHNLDIKAFTYDGLVKISLELKTATSSITLNSKELKIGEGAVKVEGSNEDIKVTDIAYDTKAETAKLSFAKELPGSGKAVLELKFSGAINHKMAGFYRSAYKNEKGEDDWMFSTQFESCDARQAFPCFDEPNLKATYDFAMTVPESFTALSNQPVKETQSLGNGLKKVSFLTVPKMSTYLLAWACGEFDYVEDFTDREYEGRGKLPVRVYTTKGLVEQGRFALMNAKKIVDYFSGIFDLDYPLPKVDLLAVHEFSHGAMENWGLITYRTTAVLFDEKTSDSRYKNRVAYVVAHELAHQWFGNLVTMDWWSELWLNEGFATWVGWYAIDHFYPEWNVWGQFVTESLQTAFQLDSLRGSHPIEVPVRSALDIDQIFDHISYLKGSGTIGMLSNHLGVETFLGGVSNYLKKHAYGNATTEDLWSALGEKAGTNVSEFMSNWIKVIGFPVVTVTEVPGQITLRQSRFLSTGDVKPEEDTTTWWIPLMLTEQSYTESAVKVNALTSKETTIKDLNTDFYKLNYGQYGFYRVNYPAERLAKLGEVRQQLSVSDRVGLIADAAAMALSGYGTTTGLLSFLAGLKGEDSYLVWAELQAQLGKLKSVFAESEPEIYEGLKKLTSELVTPCVEKIGWEFKEGEDFLTARLRSLLISTAGGVGHQPTIDEALRRFKLYTSGEDKAAIHPNLRLAVFRIAIAQGGQEEFDAVMKEYLSTTTVDGREICLSSLGRVHTPELIQKVLEFTFTDKVKIQDKHTPVISLSNNHRARRAVWEFIKKNWDTVYAQLSGNMVVLDRFLKNSLNKFSSREVMADIEEFFKDKDNHGYDKGLLVIRDSITGNANWVERDAAVVKEWLKEHVA</sequence>
<feature type="binding site" evidence="9">
    <location>
        <position position="339"/>
    </location>
    <ligand>
        <name>Zn(2+)</name>
        <dbReference type="ChEBI" id="CHEBI:29105"/>
        <note>catalytic</note>
    </ligand>
</feature>
<evidence type="ECO:0000259" key="14">
    <source>
        <dbReference type="Pfam" id="PF17900"/>
    </source>
</evidence>
<dbReference type="GO" id="GO:0016020">
    <property type="term" value="C:membrane"/>
    <property type="evidence" value="ECO:0007669"/>
    <property type="project" value="TreeGrafter"/>
</dbReference>
<evidence type="ECO:0000259" key="12">
    <source>
        <dbReference type="Pfam" id="PF01433"/>
    </source>
</evidence>
<evidence type="ECO:0000256" key="4">
    <source>
        <dbReference type="ARBA" id="ARBA00022723"/>
    </source>
</evidence>
<evidence type="ECO:0000256" key="5">
    <source>
        <dbReference type="ARBA" id="ARBA00022801"/>
    </source>
</evidence>
<comment type="cofactor">
    <cofactor evidence="9 11">
        <name>Zn(2+)</name>
        <dbReference type="ChEBI" id="CHEBI:29105"/>
    </cofactor>
    <text evidence="9 11">Binds 1 zinc ion per subunit.</text>
</comment>
<keyword evidence="16" id="KW-1185">Reference proteome</keyword>
<organism evidence="15 16">
    <name type="scientific">Morchella conica CCBAS932</name>
    <dbReference type="NCBI Taxonomy" id="1392247"/>
    <lineage>
        <taxon>Eukaryota</taxon>
        <taxon>Fungi</taxon>
        <taxon>Dikarya</taxon>
        <taxon>Ascomycota</taxon>
        <taxon>Pezizomycotina</taxon>
        <taxon>Pezizomycetes</taxon>
        <taxon>Pezizales</taxon>
        <taxon>Morchellaceae</taxon>
        <taxon>Morchella</taxon>
    </lineage>
</organism>
<dbReference type="InterPro" id="IPR042097">
    <property type="entry name" value="Aminopeptidase_N-like_N_sf"/>
</dbReference>
<dbReference type="InterPro" id="IPR034016">
    <property type="entry name" value="M1_APN-typ"/>
</dbReference>
<dbReference type="Pfam" id="PF17900">
    <property type="entry name" value="Peptidase_M1_N"/>
    <property type="match status" value="1"/>
</dbReference>
<dbReference type="InterPro" id="IPR050344">
    <property type="entry name" value="Peptidase_M1_aminopeptidases"/>
</dbReference>
<feature type="site" description="Transition state stabilizer" evidence="10">
    <location>
        <position position="402"/>
    </location>
</feature>
<dbReference type="Gene3D" id="2.60.40.1730">
    <property type="entry name" value="tricorn interacting facor f3 domain"/>
    <property type="match status" value="1"/>
</dbReference>
<evidence type="ECO:0000256" key="2">
    <source>
        <dbReference type="ARBA" id="ARBA00022438"/>
    </source>
</evidence>
<feature type="domain" description="Aminopeptidase N-like N-terminal" evidence="14">
    <location>
        <begin position="16"/>
        <end position="203"/>
    </location>
</feature>
<proteinExistence type="inferred from homology"/>
<dbReference type="InterPro" id="IPR027268">
    <property type="entry name" value="Peptidase_M4/M1_CTD_sf"/>
</dbReference>
<dbReference type="FunFam" id="2.60.40.1730:FF:000002">
    <property type="entry name" value="Aminopeptidase"/>
    <property type="match status" value="1"/>
</dbReference>
<evidence type="ECO:0000256" key="6">
    <source>
        <dbReference type="ARBA" id="ARBA00022833"/>
    </source>
</evidence>
<dbReference type="Gene3D" id="2.60.40.1910">
    <property type="match status" value="1"/>
</dbReference>
<feature type="binding site" evidence="9">
    <location>
        <position position="320"/>
    </location>
    <ligand>
        <name>Zn(2+)</name>
        <dbReference type="ChEBI" id="CHEBI:29105"/>
        <note>catalytic</note>
    </ligand>
</feature>
<protein>
    <recommendedName>
        <fullName evidence="11">Aminopeptidase</fullName>
        <ecNumber evidence="11">3.4.11.-</ecNumber>
    </recommendedName>
</protein>
<dbReference type="InterPro" id="IPR045357">
    <property type="entry name" value="Aminopeptidase_N-like_N"/>
</dbReference>
<evidence type="ECO:0000313" key="16">
    <source>
        <dbReference type="Proteomes" id="UP000277580"/>
    </source>
</evidence>
<name>A0A3N4KYB8_9PEZI</name>
<dbReference type="InterPro" id="IPR024571">
    <property type="entry name" value="ERAP1-like_C_dom"/>
</dbReference>
<dbReference type="AlphaFoldDB" id="A0A3N4KYB8"/>
<dbReference type="Gene3D" id="1.25.50.20">
    <property type="match status" value="1"/>
</dbReference>
<keyword evidence="7 11" id="KW-0482">Metalloprotease</keyword>
<keyword evidence="2 11" id="KW-0031">Aminopeptidase</keyword>
<dbReference type="EC" id="3.4.11.-" evidence="11"/>
<dbReference type="Pfam" id="PF11838">
    <property type="entry name" value="ERAP1_C"/>
    <property type="match status" value="1"/>
</dbReference>
<feature type="domain" description="Peptidase M1 membrane alanine aminopeptidase" evidence="12">
    <location>
        <begin position="244"/>
        <end position="461"/>
    </location>
</feature>
<dbReference type="GO" id="GO:0070006">
    <property type="term" value="F:metalloaminopeptidase activity"/>
    <property type="evidence" value="ECO:0007669"/>
    <property type="project" value="TreeGrafter"/>
</dbReference>
<evidence type="ECO:0000256" key="10">
    <source>
        <dbReference type="PIRSR" id="PIRSR634016-4"/>
    </source>
</evidence>
<evidence type="ECO:0000256" key="9">
    <source>
        <dbReference type="PIRSR" id="PIRSR634016-3"/>
    </source>
</evidence>
<dbReference type="FunFam" id="2.60.40.1910:FF:000004">
    <property type="entry name" value="Aminopeptidase"/>
    <property type="match status" value="1"/>
</dbReference>
<comment type="similarity">
    <text evidence="1 11">Belongs to the peptidase M1 family.</text>
</comment>
<feature type="binding site" evidence="9">
    <location>
        <position position="316"/>
    </location>
    <ligand>
        <name>Zn(2+)</name>
        <dbReference type="ChEBI" id="CHEBI:29105"/>
        <note>catalytic</note>
    </ligand>
</feature>
<keyword evidence="3 11" id="KW-0645">Protease</keyword>
<dbReference type="GO" id="GO:0008270">
    <property type="term" value="F:zinc ion binding"/>
    <property type="evidence" value="ECO:0007669"/>
    <property type="project" value="UniProtKB-UniRule"/>
</dbReference>
<dbReference type="PANTHER" id="PTHR11533:SF171">
    <property type="entry name" value="AMINOPEPTIDASE"/>
    <property type="match status" value="1"/>
</dbReference>
<feature type="active site" description="Proton acceptor" evidence="8">
    <location>
        <position position="317"/>
    </location>
</feature>
<dbReference type="PRINTS" id="PR00756">
    <property type="entry name" value="ALADIPTASE"/>
</dbReference>
<dbReference type="GO" id="GO:0043171">
    <property type="term" value="P:peptide catabolic process"/>
    <property type="evidence" value="ECO:0007669"/>
    <property type="project" value="TreeGrafter"/>
</dbReference>
<dbReference type="CDD" id="cd09601">
    <property type="entry name" value="M1_APN-Q_like"/>
    <property type="match status" value="1"/>
</dbReference>
<accession>A0A3N4KYB8</accession>
<evidence type="ECO:0000313" key="15">
    <source>
        <dbReference type="EMBL" id="RPB15527.1"/>
    </source>
</evidence>
<evidence type="ECO:0000256" key="8">
    <source>
        <dbReference type="PIRSR" id="PIRSR634016-1"/>
    </source>
</evidence>
<keyword evidence="5 11" id="KW-0378">Hydrolase</keyword>
<dbReference type="Pfam" id="PF01433">
    <property type="entry name" value="Peptidase_M1"/>
    <property type="match status" value="1"/>
</dbReference>
<dbReference type="GO" id="GO:0006508">
    <property type="term" value="P:proteolysis"/>
    <property type="evidence" value="ECO:0007669"/>
    <property type="project" value="UniProtKB-KW"/>
</dbReference>
<dbReference type="OrthoDB" id="10031169at2759"/>
<dbReference type="FunFam" id="1.25.50.20:FF:000002">
    <property type="entry name" value="Aminopeptidase"/>
    <property type="match status" value="1"/>
</dbReference>
<evidence type="ECO:0000256" key="11">
    <source>
        <dbReference type="RuleBase" id="RU364040"/>
    </source>
</evidence>
<dbReference type="Gene3D" id="1.10.390.10">
    <property type="entry name" value="Neutral Protease Domain 2"/>
    <property type="match status" value="1"/>
</dbReference>
<keyword evidence="6 9" id="KW-0862">Zinc</keyword>
<evidence type="ECO:0000259" key="13">
    <source>
        <dbReference type="Pfam" id="PF11838"/>
    </source>
</evidence>